<dbReference type="InterPro" id="IPR011193">
    <property type="entry name" value="Orn/lys/arg_de-COase"/>
</dbReference>
<dbReference type="Pfam" id="PF03709">
    <property type="entry name" value="OKR_DC_1_N"/>
    <property type="match status" value="1"/>
</dbReference>
<dbReference type="Proteomes" id="UP000307968">
    <property type="component" value="Chromosome"/>
</dbReference>
<proteinExistence type="predicted"/>
<dbReference type="EC" id="4.1.1.17" evidence="2"/>
<protein>
    <submittedName>
        <fullName evidence="2">Ornithine decarboxylase, constitutive</fullName>
        <ecNumber evidence="2">4.1.1.17</ecNumber>
    </submittedName>
</protein>
<keyword evidence="2" id="KW-0456">Lyase</keyword>
<feature type="domain" description="Orn/Lys/Arg decarboxylase N-terminal" evidence="1">
    <location>
        <begin position="4"/>
        <end position="103"/>
    </location>
</feature>
<dbReference type="GO" id="GO:0004586">
    <property type="term" value="F:ornithine decarboxylase activity"/>
    <property type="evidence" value="ECO:0007669"/>
    <property type="project" value="UniProtKB-EC"/>
</dbReference>
<sequence>MKELKIATSASLVASIETLRQVVRVEHTDYTDVAAVVVSVDDVSDGVLARLQATGFNIPAFVAVEGEEQLSPDYLPLVTGVFTLSGASKAFYMAQLEAAADAYEQALLPPFFKTLKTYVEMENATFACRGIRGASSSANIRPAASSMISMAKPCSVPICATPT</sequence>
<dbReference type="Gene3D" id="3.40.50.220">
    <property type="match status" value="1"/>
</dbReference>
<gene>
    <name evidence="2" type="primary">speC_2</name>
    <name evidence="2" type="ORF">NCTC12971_04836</name>
</gene>
<evidence type="ECO:0000259" key="1">
    <source>
        <dbReference type="Pfam" id="PF03709"/>
    </source>
</evidence>
<dbReference type="InterPro" id="IPR027464">
    <property type="entry name" value="Ornithine_deCO2ase_N"/>
</dbReference>
<accession>A0A4U9HTQ7</accession>
<dbReference type="InterPro" id="IPR005308">
    <property type="entry name" value="OKR_de-COase_N"/>
</dbReference>
<name>A0A4U9HTQ7_SERRU</name>
<dbReference type="PANTHER" id="PTHR45229">
    <property type="entry name" value="CONSTITUTIVE ORNITHINE DECARBOXYLASE"/>
    <property type="match status" value="1"/>
</dbReference>
<dbReference type="EMBL" id="LR590463">
    <property type="protein sequence ID" value="VTP66901.1"/>
    <property type="molecule type" value="Genomic_DNA"/>
</dbReference>
<dbReference type="PANTHER" id="PTHR45229:SF3">
    <property type="entry name" value="BIODEGRADATIVE ARGININE DECARBOXYLASE"/>
    <property type="match status" value="1"/>
</dbReference>
<dbReference type="GO" id="GO:0005829">
    <property type="term" value="C:cytosol"/>
    <property type="evidence" value="ECO:0007669"/>
    <property type="project" value="TreeGrafter"/>
</dbReference>
<dbReference type="AlphaFoldDB" id="A0A4U9HTQ7"/>
<evidence type="ECO:0000313" key="3">
    <source>
        <dbReference type="Proteomes" id="UP000307968"/>
    </source>
</evidence>
<dbReference type="GO" id="GO:0006520">
    <property type="term" value="P:amino acid metabolic process"/>
    <property type="evidence" value="ECO:0007669"/>
    <property type="project" value="InterPro"/>
</dbReference>
<reference evidence="2 3" key="1">
    <citation type="submission" date="2019-05" db="EMBL/GenBank/DDBJ databases">
        <authorList>
            <consortium name="Pathogen Informatics"/>
        </authorList>
    </citation>
    <scope>NUCLEOTIDE SEQUENCE [LARGE SCALE GENOMIC DNA]</scope>
    <source>
        <strain evidence="2 3">NCTC12971</strain>
    </source>
</reference>
<dbReference type="InterPro" id="IPR011006">
    <property type="entry name" value="CheY-like_superfamily"/>
</dbReference>
<dbReference type="SUPFAM" id="SSF52172">
    <property type="entry name" value="CheY-like"/>
    <property type="match status" value="1"/>
</dbReference>
<dbReference type="GO" id="GO:0030170">
    <property type="term" value="F:pyridoxal phosphate binding"/>
    <property type="evidence" value="ECO:0007669"/>
    <property type="project" value="TreeGrafter"/>
</dbReference>
<evidence type="ECO:0000313" key="2">
    <source>
        <dbReference type="EMBL" id="VTP66901.1"/>
    </source>
</evidence>
<organism evidence="2 3">
    <name type="scientific">Serratia rubidaea</name>
    <name type="common">Serratia marinorubra</name>
    <dbReference type="NCBI Taxonomy" id="61652"/>
    <lineage>
        <taxon>Bacteria</taxon>
        <taxon>Pseudomonadati</taxon>
        <taxon>Pseudomonadota</taxon>
        <taxon>Gammaproteobacteria</taxon>
        <taxon>Enterobacterales</taxon>
        <taxon>Yersiniaceae</taxon>
        <taxon>Serratia</taxon>
    </lineage>
</organism>